<evidence type="ECO:0000313" key="2">
    <source>
        <dbReference type="EMBL" id="CAD2200117.1"/>
    </source>
</evidence>
<dbReference type="Proteomes" id="UP000580250">
    <property type="component" value="Unassembled WGS sequence"/>
</dbReference>
<gene>
    <name evidence="2" type="ORF">MENT_LOCUS53560</name>
</gene>
<evidence type="ECO:0000256" key="1">
    <source>
        <dbReference type="SAM" id="MobiDB-lite"/>
    </source>
</evidence>
<dbReference type="AlphaFoldDB" id="A0A6V7XMJ1"/>
<feature type="region of interest" description="Disordered" evidence="1">
    <location>
        <begin position="1"/>
        <end position="24"/>
    </location>
</feature>
<reference evidence="2 3" key="1">
    <citation type="submission" date="2020-08" db="EMBL/GenBank/DDBJ databases">
        <authorList>
            <person name="Koutsovoulos G."/>
            <person name="Danchin GJ E."/>
        </authorList>
    </citation>
    <scope>NUCLEOTIDE SEQUENCE [LARGE SCALE GENOMIC DNA]</scope>
</reference>
<sequence length="113" mass="13440">MKEQEGSVKGKEIASSSSYQPNSNQTVEVGKMNVALLQIAEKPAIIYLIYLYEKQKNIENYGDYFQKYEEDEKIQVKIKIAMEIIKKDEYFDENNFLDHVYSFIKVIFEFWNF</sequence>
<organism evidence="2 3">
    <name type="scientific">Meloidogyne enterolobii</name>
    <name type="common">Root-knot nematode worm</name>
    <name type="synonym">Meloidogyne mayaguensis</name>
    <dbReference type="NCBI Taxonomy" id="390850"/>
    <lineage>
        <taxon>Eukaryota</taxon>
        <taxon>Metazoa</taxon>
        <taxon>Ecdysozoa</taxon>
        <taxon>Nematoda</taxon>
        <taxon>Chromadorea</taxon>
        <taxon>Rhabditida</taxon>
        <taxon>Tylenchina</taxon>
        <taxon>Tylenchomorpha</taxon>
        <taxon>Tylenchoidea</taxon>
        <taxon>Meloidogynidae</taxon>
        <taxon>Meloidogyninae</taxon>
        <taxon>Meloidogyne</taxon>
    </lineage>
</organism>
<protein>
    <submittedName>
        <fullName evidence="2">Uncharacterized protein</fullName>
    </submittedName>
</protein>
<proteinExistence type="predicted"/>
<feature type="compositionally biased region" description="Polar residues" evidence="1">
    <location>
        <begin position="14"/>
        <end position="24"/>
    </location>
</feature>
<feature type="compositionally biased region" description="Basic and acidic residues" evidence="1">
    <location>
        <begin position="1"/>
        <end position="12"/>
    </location>
</feature>
<name>A0A6V7XMJ1_MELEN</name>
<accession>A0A6V7XMJ1</accession>
<evidence type="ECO:0000313" key="3">
    <source>
        <dbReference type="Proteomes" id="UP000580250"/>
    </source>
</evidence>
<comment type="caution">
    <text evidence="2">The sequence shown here is derived from an EMBL/GenBank/DDBJ whole genome shotgun (WGS) entry which is preliminary data.</text>
</comment>
<dbReference type="EMBL" id="CAJEWN010001801">
    <property type="protein sequence ID" value="CAD2200117.1"/>
    <property type="molecule type" value="Genomic_DNA"/>
</dbReference>